<dbReference type="GO" id="GO:0004222">
    <property type="term" value="F:metalloendopeptidase activity"/>
    <property type="evidence" value="ECO:0007669"/>
    <property type="project" value="InterPro"/>
</dbReference>
<dbReference type="Gene3D" id="2.30.42.10">
    <property type="match status" value="1"/>
</dbReference>
<feature type="transmembrane region" description="Helical" evidence="5">
    <location>
        <begin position="6"/>
        <end position="21"/>
    </location>
</feature>
<feature type="transmembrane region" description="Helical" evidence="5">
    <location>
        <begin position="316"/>
        <end position="333"/>
    </location>
</feature>
<dbReference type="InterPro" id="IPR008915">
    <property type="entry name" value="Peptidase_M50"/>
</dbReference>
<organism evidence="7 8">
    <name type="scientific">Methanobrevibacter cuticularis</name>
    <dbReference type="NCBI Taxonomy" id="47311"/>
    <lineage>
        <taxon>Archaea</taxon>
        <taxon>Methanobacteriati</taxon>
        <taxon>Methanobacteriota</taxon>
        <taxon>Methanomada group</taxon>
        <taxon>Methanobacteria</taxon>
        <taxon>Methanobacteriales</taxon>
        <taxon>Methanobacteriaceae</taxon>
        <taxon>Methanobrevibacter</taxon>
    </lineage>
</organism>
<dbReference type="PANTHER" id="PTHR13325">
    <property type="entry name" value="PROTEASE M50 MEMBRANE-BOUND TRANSCRIPTION FACTOR SITE 2 PROTEASE"/>
    <property type="match status" value="1"/>
</dbReference>
<keyword evidence="4 5" id="KW-0472">Membrane</keyword>
<feature type="transmembrane region" description="Helical" evidence="5">
    <location>
        <begin position="360"/>
        <end position="381"/>
    </location>
</feature>
<feature type="domain" description="PDZ" evidence="6">
    <location>
        <begin position="196"/>
        <end position="267"/>
    </location>
</feature>
<dbReference type="GO" id="GO:0016020">
    <property type="term" value="C:membrane"/>
    <property type="evidence" value="ECO:0007669"/>
    <property type="project" value="InterPro"/>
</dbReference>
<dbReference type="InterPro" id="IPR001478">
    <property type="entry name" value="PDZ"/>
</dbReference>
<dbReference type="Pfam" id="PF02163">
    <property type="entry name" value="Peptidase_M50"/>
    <property type="match status" value="1"/>
</dbReference>
<dbReference type="Proteomes" id="UP000077275">
    <property type="component" value="Unassembled WGS sequence"/>
</dbReference>
<keyword evidence="8" id="KW-1185">Reference proteome</keyword>
<dbReference type="GO" id="GO:0012505">
    <property type="term" value="C:endomembrane system"/>
    <property type="evidence" value="ECO:0007669"/>
    <property type="project" value="UniProtKB-SubCell"/>
</dbReference>
<feature type="transmembrane region" description="Helical" evidence="5">
    <location>
        <begin position="102"/>
        <end position="125"/>
    </location>
</feature>
<sequence length="385" mass="42381">MDALWYYAIAFVVIWATALLFRNKLVDYGVTVEFPTIMWKTKRLRGFIDKIANLSPKFWKWFMIVGIFVSFGAMAVMTYLLFNSLSTVIDAPAVSLVIPGVSIPGSPIFVPFVYGIIGLATVVVVHEFSHGILARVEKINIKSIGLLLFAVLPGAFVEPDGDDMEIAKRSSRMRVYAAGSIANMSLFVIAFLITLTISSFVIPGNFQQTGVEIDRVIADSPSANVLKPGMIIEAINGVNVTDSNTYMDAVSTLKPGKPVYVTTNQGNYNFTAGTNPNNNSAGYMGIQAINNYEIKENTANIYGNQLPWVWFSLLEMFNWIAFLNLAVGLFNILPMKPLDGGHLLEELLSYKLKESIVKPIINFSSGVIIIVIAISLFFGLAHGFF</sequence>
<comment type="caution">
    <text evidence="7">The sequence shown here is derived from an EMBL/GenBank/DDBJ whole genome shotgun (WGS) entry which is preliminary data.</text>
</comment>
<evidence type="ECO:0000259" key="6">
    <source>
        <dbReference type="SMART" id="SM00228"/>
    </source>
</evidence>
<dbReference type="PRINTS" id="PR01000">
    <property type="entry name" value="SREBPS2PTASE"/>
</dbReference>
<name>A0A166D333_9EURY</name>
<dbReference type="PANTHER" id="PTHR13325:SF3">
    <property type="entry name" value="MEMBRANE-BOUND TRANSCRIPTION FACTOR SITE-2 PROTEASE"/>
    <property type="match status" value="1"/>
</dbReference>
<dbReference type="GO" id="GO:0031293">
    <property type="term" value="P:membrane protein intracellular domain proteolysis"/>
    <property type="evidence" value="ECO:0007669"/>
    <property type="project" value="TreeGrafter"/>
</dbReference>
<keyword evidence="2 5" id="KW-0812">Transmembrane</keyword>
<dbReference type="InterPro" id="IPR001193">
    <property type="entry name" value="MBTPS2"/>
</dbReference>
<dbReference type="SMART" id="SM00228">
    <property type="entry name" value="PDZ"/>
    <property type="match status" value="1"/>
</dbReference>
<evidence type="ECO:0000256" key="5">
    <source>
        <dbReference type="SAM" id="Phobius"/>
    </source>
</evidence>
<protein>
    <submittedName>
        <fullName evidence="7">Peptidase family M50</fullName>
    </submittedName>
</protein>
<feature type="transmembrane region" description="Helical" evidence="5">
    <location>
        <begin position="61"/>
        <end position="82"/>
    </location>
</feature>
<dbReference type="GO" id="GO:0005737">
    <property type="term" value="C:cytoplasm"/>
    <property type="evidence" value="ECO:0007669"/>
    <property type="project" value="TreeGrafter"/>
</dbReference>
<dbReference type="PATRIC" id="fig|47311.3.peg.1839"/>
<evidence type="ECO:0000256" key="3">
    <source>
        <dbReference type="ARBA" id="ARBA00022989"/>
    </source>
</evidence>
<evidence type="ECO:0000256" key="2">
    <source>
        <dbReference type="ARBA" id="ARBA00022692"/>
    </source>
</evidence>
<dbReference type="RefSeq" id="WP_067260243.1">
    <property type="nucleotide sequence ID" value="NZ_LWMW01000127.1"/>
</dbReference>
<evidence type="ECO:0000313" key="8">
    <source>
        <dbReference type="Proteomes" id="UP000077275"/>
    </source>
</evidence>
<reference evidence="7 8" key="1">
    <citation type="submission" date="2016-04" db="EMBL/GenBank/DDBJ databases">
        <title>Genome sequence of Methanobrevibacter cuticularis DSM 11139.</title>
        <authorList>
            <person name="Poehlein A."/>
            <person name="Seedorf H."/>
            <person name="Daniel R."/>
        </authorList>
    </citation>
    <scope>NUCLEOTIDE SEQUENCE [LARGE SCALE GENOMIC DNA]</scope>
    <source>
        <strain evidence="7 8">DSM 11139</strain>
    </source>
</reference>
<proteinExistence type="predicted"/>
<dbReference type="STRING" id="47311.MBCUT_16960"/>
<evidence type="ECO:0000256" key="4">
    <source>
        <dbReference type="ARBA" id="ARBA00023136"/>
    </source>
</evidence>
<feature type="transmembrane region" description="Helical" evidence="5">
    <location>
        <begin position="175"/>
        <end position="202"/>
    </location>
</feature>
<evidence type="ECO:0000313" key="7">
    <source>
        <dbReference type="EMBL" id="KZX15156.1"/>
    </source>
</evidence>
<dbReference type="OrthoDB" id="15212at2157"/>
<gene>
    <name evidence="7" type="ORF">MBCUT_16960</name>
</gene>
<dbReference type="CDD" id="cd06159">
    <property type="entry name" value="S2P-M50_PDZ_Arch"/>
    <property type="match status" value="1"/>
</dbReference>
<dbReference type="InterPro" id="IPR036034">
    <property type="entry name" value="PDZ_sf"/>
</dbReference>
<evidence type="ECO:0000256" key="1">
    <source>
        <dbReference type="ARBA" id="ARBA00004127"/>
    </source>
</evidence>
<dbReference type="SUPFAM" id="SSF50156">
    <property type="entry name" value="PDZ domain-like"/>
    <property type="match status" value="1"/>
</dbReference>
<dbReference type="AlphaFoldDB" id="A0A166D333"/>
<keyword evidence="3 5" id="KW-1133">Transmembrane helix</keyword>
<dbReference type="EMBL" id="LWMW01000127">
    <property type="protein sequence ID" value="KZX15156.1"/>
    <property type="molecule type" value="Genomic_DNA"/>
</dbReference>
<accession>A0A166D333</accession>
<comment type="subcellular location">
    <subcellularLocation>
        <location evidence="1">Endomembrane system</location>
        <topology evidence="1">Multi-pass membrane protein</topology>
    </subcellularLocation>
</comment>